<keyword evidence="1" id="KW-0732">Signal</keyword>
<protein>
    <submittedName>
        <fullName evidence="2">Uncharacterized protein</fullName>
    </submittedName>
</protein>
<evidence type="ECO:0000256" key="1">
    <source>
        <dbReference type="SAM" id="SignalP"/>
    </source>
</evidence>
<dbReference type="Proteomes" id="UP000813385">
    <property type="component" value="Unassembled WGS sequence"/>
</dbReference>
<reference evidence="2" key="1">
    <citation type="journal article" date="2021" name="Nat. Commun.">
        <title>Genetic determinants of endophytism in the Arabidopsis root mycobiome.</title>
        <authorList>
            <person name="Mesny F."/>
            <person name="Miyauchi S."/>
            <person name="Thiergart T."/>
            <person name="Pickel B."/>
            <person name="Atanasova L."/>
            <person name="Karlsson M."/>
            <person name="Huettel B."/>
            <person name="Barry K.W."/>
            <person name="Haridas S."/>
            <person name="Chen C."/>
            <person name="Bauer D."/>
            <person name="Andreopoulos W."/>
            <person name="Pangilinan J."/>
            <person name="LaButti K."/>
            <person name="Riley R."/>
            <person name="Lipzen A."/>
            <person name="Clum A."/>
            <person name="Drula E."/>
            <person name="Henrissat B."/>
            <person name="Kohler A."/>
            <person name="Grigoriev I.V."/>
            <person name="Martin F.M."/>
            <person name="Hacquard S."/>
        </authorList>
    </citation>
    <scope>NUCLEOTIDE SEQUENCE</scope>
    <source>
        <strain evidence="2">MPI-CAGE-AT-0016</strain>
    </source>
</reference>
<sequence>MRFTISCIAIFITAATALSKGPTLNLGHRQCEIAKCPDGWSSSSCNGNLPNFCCPGSSSINVVNGVGSAACCIGGILQGTEPGDQTCQGGVLVSLGSDEAAYTSSVYAALSSVSGDSAAATTIDRAEGSSTRATEAASAVTTTDASGNAVTTTLRVDTTSSDGGAAAMVTGVSGAVMDGVGQLP</sequence>
<evidence type="ECO:0000313" key="3">
    <source>
        <dbReference type="Proteomes" id="UP000813385"/>
    </source>
</evidence>
<feature type="signal peptide" evidence="1">
    <location>
        <begin position="1"/>
        <end position="19"/>
    </location>
</feature>
<organism evidence="2 3">
    <name type="scientific">Plectosphaerella cucumerina</name>
    <dbReference type="NCBI Taxonomy" id="40658"/>
    <lineage>
        <taxon>Eukaryota</taxon>
        <taxon>Fungi</taxon>
        <taxon>Dikarya</taxon>
        <taxon>Ascomycota</taxon>
        <taxon>Pezizomycotina</taxon>
        <taxon>Sordariomycetes</taxon>
        <taxon>Hypocreomycetidae</taxon>
        <taxon>Glomerellales</taxon>
        <taxon>Plectosphaerellaceae</taxon>
        <taxon>Plectosphaerella</taxon>
    </lineage>
</organism>
<comment type="caution">
    <text evidence="2">The sequence shown here is derived from an EMBL/GenBank/DDBJ whole genome shotgun (WGS) entry which is preliminary data.</text>
</comment>
<feature type="chain" id="PRO_5035477503" evidence="1">
    <location>
        <begin position="20"/>
        <end position="184"/>
    </location>
</feature>
<accession>A0A8K0TRC8</accession>
<evidence type="ECO:0000313" key="2">
    <source>
        <dbReference type="EMBL" id="KAH7376720.1"/>
    </source>
</evidence>
<keyword evidence="3" id="KW-1185">Reference proteome</keyword>
<proteinExistence type="predicted"/>
<dbReference type="AlphaFoldDB" id="A0A8K0TRC8"/>
<name>A0A8K0TRC8_9PEZI</name>
<dbReference type="EMBL" id="JAGPXD010000001">
    <property type="protein sequence ID" value="KAH7376720.1"/>
    <property type="molecule type" value="Genomic_DNA"/>
</dbReference>
<gene>
    <name evidence="2" type="ORF">B0T11DRAFT_314966</name>
</gene>